<evidence type="ECO:0000313" key="4">
    <source>
        <dbReference type="Proteomes" id="UP000529637"/>
    </source>
</evidence>
<organism evidence="3 4">
    <name type="scientific">Piscinibacter koreensis</name>
    <dbReference type="NCBI Taxonomy" id="2742824"/>
    <lineage>
        <taxon>Bacteria</taxon>
        <taxon>Pseudomonadati</taxon>
        <taxon>Pseudomonadota</taxon>
        <taxon>Betaproteobacteria</taxon>
        <taxon>Burkholderiales</taxon>
        <taxon>Sphaerotilaceae</taxon>
        <taxon>Piscinibacter</taxon>
    </lineage>
</organism>
<reference evidence="3 4" key="1">
    <citation type="submission" date="2020-06" db="EMBL/GenBank/DDBJ databases">
        <title>Schlegella sp. ID0723 isolated from air conditioner.</title>
        <authorList>
            <person name="Kim D.Y."/>
            <person name="Kim D.-U."/>
        </authorList>
    </citation>
    <scope>NUCLEOTIDE SEQUENCE [LARGE SCALE GENOMIC DNA]</scope>
    <source>
        <strain evidence="3 4">ID0723</strain>
    </source>
</reference>
<keyword evidence="2" id="KW-0732">Signal</keyword>
<dbReference type="PANTHER" id="PTHR42928:SF5">
    <property type="entry name" value="BLR1237 PROTEIN"/>
    <property type="match status" value="1"/>
</dbReference>
<dbReference type="Proteomes" id="UP000529637">
    <property type="component" value="Unassembled WGS sequence"/>
</dbReference>
<dbReference type="InterPro" id="IPR005064">
    <property type="entry name" value="BUG"/>
</dbReference>
<dbReference type="InterPro" id="IPR042100">
    <property type="entry name" value="Bug_dom1"/>
</dbReference>
<evidence type="ECO:0000256" key="2">
    <source>
        <dbReference type="SAM" id="SignalP"/>
    </source>
</evidence>
<name>A0A7Y6TXN6_9BURK</name>
<keyword evidence="4" id="KW-1185">Reference proteome</keyword>
<sequence length="327" mass="34524">MNRKNFLLALLAVAALTPAFGQTNASAGDFPNKPVTLITPFPPGGAADKIARTVAASLQQAWGQQVLVDNRAGAGGTIGAEAAARATGDPYTLFLGSIGVMTVNQHIYKQIRYDATKDFTPISLLVRMPSFLVVNSTVPAKTLGEFVSYAKANPGKLSFSSAGNGTTEHTNAVMLAHMANLDMVHVPYKGIAPAITDLLGGQINFIIEQGVAILPHIKAGKVRALAVTTATRSPALPDVPTFAEAGLPNYEASAWYALYAPAGIPRAVQQKINRDLARSFATPEIKAQFLETSAEVTVSTPEELARFQSAEIAKWAAVVQRAGIKVD</sequence>
<evidence type="ECO:0000313" key="3">
    <source>
        <dbReference type="EMBL" id="NUZ07307.1"/>
    </source>
</evidence>
<dbReference type="Pfam" id="PF03401">
    <property type="entry name" value="TctC"/>
    <property type="match status" value="1"/>
</dbReference>
<dbReference type="AlphaFoldDB" id="A0A7Y6TXN6"/>
<accession>A0A7Y6TXN6</accession>
<dbReference type="PIRSF" id="PIRSF017082">
    <property type="entry name" value="YflP"/>
    <property type="match status" value="1"/>
</dbReference>
<dbReference type="CDD" id="cd13578">
    <property type="entry name" value="PBP2_Bug27"/>
    <property type="match status" value="1"/>
</dbReference>
<dbReference type="Gene3D" id="3.40.190.10">
    <property type="entry name" value="Periplasmic binding protein-like II"/>
    <property type="match status" value="1"/>
</dbReference>
<dbReference type="PANTHER" id="PTHR42928">
    <property type="entry name" value="TRICARBOXYLATE-BINDING PROTEIN"/>
    <property type="match status" value="1"/>
</dbReference>
<dbReference type="RefSeq" id="WP_176070151.1">
    <property type="nucleotide sequence ID" value="NZ_JABWMJ010000007.1"/>
</dbReference>
<feature type="signal peptide" evidence="2">
    <location>
        <begin position="1"/>
        <end position="27"/>
    </location>
</feature>
<comment type="caution">
    <text evidence="3">The sequence shown here is derived from an EMBL/GenBank/DDBJ whole genome shotgun (WGS) entry which is preliminary data.</text>
</comment>
<dbReference type="EMBL" id="JABWMJ010000007">
    <property type="protein sequence ID" value="NUZ07307.1"/>
    <property type="molecule type" value="Genomic_DNA"/>
</dbReference>
<comment type="similarity">
    <text evidence="1">Belongs to the UPF0065 (bug) family.</text>
</comment>
<evidence type="ECO:0000256" key="1">
    <source>
        <dbReference type="ARBA" id="ARBA00006987"/>
    </source>
</evidence>
<proteinExistence type="inferred from homology"/>
<dbReference type="SUPFAM" id="SSF53850">
    <property type="entry name" value="Periplasmic binding protein-like II"/>
    <property type="match status" value="1"/>
</dbReference>
<gene>
    <name evidence="3" type="ORF">HQN59_16210</name>
</gene>
<feature type="chain" id="PRO_5030637175" evidence="2">
    <location>
        <begin position="28"/>
        <end position="327"/>
    </location>
</feature>
<protein>
    <submittedName>
        <fullName evidence="3">Tripartite tricarboxylate transporter substrate binding protein</fullName>
    </submittedName>
</protein>
<dbReference type="Gene3D" id="3.40.190.150">
    <property type="entry name" value="Bordetella uptake gene, domain 1"/>
    <property type="match status" value="1"/>
</dbReference>